<dbReference type="CDD" id="cd00093">
    <property type="entry name" value="HTH_XRE"/>
    <property type="match status" value="1"/>
</dbReference>
<dbReference type="PANTHER" id="PTHR35010">
    <property type="entry name" value="BLL4672 PROTEIN-RELATED"/>
    <property type="match status" value="1"/>
</dbReference>
<evidence type="ECO:0000313" key="3">
    <source>
        <dbReference type="EMBL" id="GAA3600342.1"/>
    </source>
</evidence>
<keyword evidence="4" id="KW-1185">Reference proteome</keyword>
<evidence type="ECO:0000259" key="2">
    <source>
        <dbReference type="PROSITE" id="PS50943"/>
    </source>
</evidence>
<evidence type="ECO:0000256" key="1">
    <source>
        <dbReference type="SAM" id="MobiDB-lite"/>
    </source>
</evidence>
<dbReference type="Gene3D" id="1.10.260.40">
    <property type="entry name" value="lambda repressor-like DNA-binding domains"/>
    <property type="match status" value="1"/>
</dbReference>
<dbReference type="Proteomes" id="UP001501074">
    <property type="component" value="Unassembled WGS sequence"/>
</dbReference>
<name>A0ABP6Z6Y0_9ACTN</name>
<feature type="domain" description="HTH cro/C1-type" evidence="2">
    <location>
        <begin position="51"/>
        <end position="91"/>
    </location>
</feature>
<dbReference type="PROSITE" id="PS50943">
    <property type="entry name" value="HTH_CROC1"/>
    <property type="match status" value="1"/>
</dbReference>
<dbReference type="InterPro" id="IPR001387">
    <property type="entry name" value="Cro/C1-type_HTH"/>
</dbReference>
<reference evidence="4" key="1">
    <citation type="journal article" date="2019" name="Int. J. Syst. Evol. Microbiol.">
        <title>The Global Catalogue of Microorganisms (GCM) 10K type strain sequencing project: providing services to taxonomists for standard genome sequencing and annotation.</title>
        <authorList>
            <consortium name="The Broad Institute Genomics Platform"/>
            <consortium name="The Broad Institute Genome Sequencing Center for Infectious Disease"/>
            <person name="Wu L."/>
            <person name="Ma J."/>
        </authorList>
    </citation>
    <scope>NUCLEOTIDE SEQUENCE [LARGE SCALE GENOMIC DNA]</scope>
    <source>
        <strain evidence="4">JCM 16902</strain>
    </source>
</reference>
<sequence>MRFYGDPVNHRDEVRTFLTTRRGRIPPEPAALPVYGRTSRRVPGLRRGEPAQLAGVSVEYYSRLERGDISGVSDGVLEALARALRLDESERAIWPIRPGRLHPRPADRSGRRRDPPGHLHPHRAQSRPPLKESP</sequence>
<protein>
    <recommendedName>
        <fullName evidence="2">HTH cro/C1-type domain-containing protein</fullName>
    </recommendedName>
</protein>
<feature type="region of interest" description="Disordered" evidence="1">
    <location>
        <begin position="95"/>
        <end position="134"/>
    </location>
</feature>
<accession>A0ABP6Z6Y0</accession>
<dbReference type="InterPro" id="IPR010982">
    <property type="entry name" value="Lambda_DNA-bd_dom_sf"/>
</dbReference>
<feature type="compositionally biased region" description="Basic and acidic residues" evidence="1">
    <location>
        <begin position="104"/>
        <end position="117"/>
    </location>
</feature>
<dbReference type="SUPFAM" id="SSF47413">
    <property type="entry name" value="lambda repressor-like DNA-binding domains"/>
    <property type="match status" value="1"/>
</dbReference>
<comment type="caution">
    <text evidence="3">The sequence shown here is derived from an EMBL/GenBank/DDBJ whole genome shotgun (WGS) entry which is preliminary data.</text>
</comment>
<proteinExistence type="predicted"/>
<evidence type="ECO:0000313" key="4">
    <source>
        <dbReference type="Proteomes" id="UP001501074"/>
    </source>
</evidence>
<dbReference type="Pfam" id="PF13560">
    <property type="entry name" value="HTH_31"/>
    <property type="match status" value="1"/>
</dbReference>
<organism evidence="3 4">
    <name type="scientific">Kineosporia mesophila</name>
    <dbReference type="NCBI Taxonomy" id="566012"/>
    <lineage>
        <taxon>Bacteria</taxon>
        <taxon>Bacillati</taxon>
        <taxon>Actinomycetota</taxon>
        <taxon>Actinomycetes</taxon>
        <taxon>Kineosporiales</taxon>
        <taxon>Kineosporiaceae</taxon>
        <taxon>Kineosporia</taxon>
    </lineage>
</organism>
<dbReference type="EMBL" id="BAAAZO010000002">
    <property type="protein sequence ID" value="GAA3600342.1"/>
    <property type="molecule type" value="Genomic_DNA"/>
</dbReference>
<dbReference type="PANTHER" id="PTHR35010:SF2">
    <property type="entry name" value="BLL4672 PROTEIN"/>
    <property type="match status" value="1"/>
</dbReference>
<gene>
    <name evidence="3" type="ORF">GCM10022223_14890</name>
</gene>
<dbReference type="SMART" id="SM00530">
    <property type="entry name" value="HTH_XRE"/>
    <property type="match status" value="1"/>
</dbReference>